<feature type="signal peptide" evidence="2">
    <location>
        <begin position="1"/>
        <end position="24"/>
    </location>
</feature>
<dbReference type="RefSeq" id="WP_135253841.1">
    <property type="nucleotide sequence ID" value="NZ_CP038865.1"/>
</dbReference>
<accession>A0AAJ5JLG0</accession>
<evidence type="ECO:0000256" key="2">
    <source>
        <dbReference type="SAM" id="SignalP"/>
    </source>
</evidence>
<reference evidence="4 6" key="2">
    <citation type="journal article" date="2020" name="Int. J. Syst. Evol. Microbiol.">
        <title>Vagococcus xieshaowenii sp. nov., isolated from snow finch (Montifringilla taczanowskii) cloacal content.</title>
        <authorList>
            <person name="Ge Y."/>
            <person name="Yang J."/>
            <person name="Lai X.H."/>
            <person name="Zhang G."/>
            <person name="Jin D."/>
            <person name="Lu S."/>
            <person name="Wang B."/>
            <person name="Huang Y."/>
            <person name="Huang Y."/>
            <person name="Ren Z."/>
            <person name="Zhang X."/>
            <person name="Xu J."/>
        </authorList>
    </citation>
    <scope>NUCLEOTIDE SEQUENCE [LARGE SCALE GENOMIC DNA]</scope>
    <source>
        <strain evidence="4">Personal::cf-49</strain>
        <strain evidence="6">personal::cf-49</strain>
    </source>
</reference>
<feature type="region of interest" description="Disordered" evidence="1">
    <location>
        <begin position="40"/>
        <end position="80"/>
    </location>
</feature>
<evidence type="ECO:0000313" key="6">
    <source>
        <dbReference type="Proteomes" id="UP000296883"/>
    </source>
</evidence>
<evidence type="ECO:0000256" key="1">
    <source>
        <dbReference type="SAM" id="MobiDB-lite"/>
    </source>
</evidence>
<sequence length="240" mass="25174">MKKAVGLFCFSSVMLAGLAPSVLAEELVPSVGKSDASINLIENNEPTGPVDPTDPGKPIDPTNPVDPGDNGGKETGNKGPLSLDVAPALFNFGEQKMYSTTHTYQGVNAGDVENQYLQVTDNRDAGTHGWVVNVKQESYLKTVDNYVLEGATINVPKGEARNSLNNPSADIDAKLDSYAVAINTADQPVLASKMSNLSGKGTSTSMWKAADVSLTIPAGVAKAGNYTSTVVWTLTAEVTQ</sequence>
<feature type="chain" id="PRO_5042486927" evidence="2">
    <location>
        <begin position="25"/>
        <end position="240"/>
    </location>
</feature>
<dbReference type="Pfam" id="PF13731">
    <property type="entry name" value="WxL"/>
    <property type="match status" value="1"/>
</dbReference>
<evidence type="ECO:0000313" key="4">
    <source>
        <dbReference type="EMBL" id="QCA29549.1"/>
    </source>
</evidence>
<dbReference type="EMBL" id="CP038865">
    <property type="protein sequence ID" value="QCA29549.1"/>
    <property type="molecule type" value="Genomic_DNA"/>
</dbReference>
<organism evidence="5 7">
    <name type="scientific">Vagococcus xieshaowenii</name>
    <dbReference type="NCBI Taxonomy" id="2562451"/>
    <lineage>
        <taxon>Bacteria</taxon>
        <taxon>Bacillati</taxon>
        <taxon>Bacillota</taxon>
        <taxon>Bacilli</taxon>
        <taxon>Lactobacillales</taxon>
        <taxon>Enterococcaceae</taxon>
        <taxon>Vagococcus</taxon>
    </lineage>
</organism>
<gene>
    <name evidence="5" type="ORF">E4031_02930</name>
    <name evidence="4" type="ORF">E4Z98_09530</name>
</gene>
<dbReference type="EMBL" id="SRHU01000009">
    <property type="protein sequence ID" value="TFZ42665.1"/>
    <property type="molecule type" value="Genomic_DNA"/>
</dbReference>
<keyword evidence="6" id="KW-1185">Reference proteome</keyword>
<dbReference type="Proteomes" id="UP000297725">
    <property type="component" value="Unassembled WGS sequence"/>
</dbReference>
<dbReference type="AlphaFoldDB" id="A0AAJ5JLG0"/>
<evidence type="ECO:0000259" key="3">
    <source>
        <dbReference type="Pfam" id="PF13731"/>
    </source>
</evidence>
<reference evidence="5 7" key="1">
    <citation type="submission" date="2019-03" db="EMBL/GenBank/DDBJ databases">
        <title>Vagococcus sp. was isolated fron gut of Carduelis flavirostris.</title>
        <authorList>
            <person name="Ge Y."/>
        </authorList>
    </citation>
    <scope>NUCLEOTIDE SEQUENCE [LARGE SCALE GENOMIC DNA]</scope>
    <source>
        <strain evidence="5 7">CF-210</strain>
    </source>
</reference>
<feature type="domain" description="WxL" evidence="3">
    <location>
        <begin position="32"/>
        <end position="236"/>
    </location>
</feature>
<dbReference type="InterPro" id="IPR027994">
    <property type="entry name" value="WxL_dom"/>
</dbReference>
<keyword evidence="2" id="KW-0732">Signal</keyword>
<proteinExistence type="predicted"/>
<name>A0AAJ5JLG0_9ENTE</name>
<dbReference type="Proteomes" id="UP000296883">
    <property type="component" value="Chromosome"/>
</dbReference>
<evidence type="ECO:0000313" key="7">
    <source>
        <dbReference type="Proteomes" id="UP000297725"/>
    </source>
</evidence>
<protein>
    <submittedName>
        <fullName evidence="5">WxL domain-containing protein</fullName>
    </submittedName>
</protein>
<evidence type="ECO:0000313" key="5">
    <source>
        <dbReference type="EMBL" id="TFZ42665.1"/>
    </source>
</evidence>